<evidence type="ECO:0000313" key="3">
    <source>
        <dbReference type="Proteomes" id="UP001142489"/>
    </source>
</evidence>
<gene>
    <name evidence="2" type="ORF">JRQ81_009268</name>
</gene>
<keyword evidence="3" id="KW-1185">Reference proteome</keyword>
<reference evidence="2" key="1">
    <citation type="journal article" date="2023" name="DNA Res.">
        <title>Chromosome-level genome assembly of Phrynocephalus forsythii using third-generation DNA sequencing and Hi-C analysis.</title>
        <authorList>
            <person name="Qi Y."/>
            <person name="Zhao W."/>
            <person name="Zhao Y."/>
            <person name="Niu C."/>
            <person name="Cao S."/>
            <person name="Zhang Y."/>
        </authorList>
    </citation>
    <scope>NUCLEOTIDE SEQUENCE</scope>
    <source>
        <tissue evidence="2">Muscle</tissue>
    </source>
</reference>
<sequence length="160" mass="15953">MSFSLFSKSPCPPPCVTPYRRSSVPLGHCGIGGGPGVMGYGGGHSSGVSAASLGILPGVIPSTINQIPPSEVTIQPTPVTVTIPGPIMVASPEPLRVGGYSPCAYGNHGSVGCGLGGQGELLGDPSPSPQKCPVAFQPVDHPAPSHPAHPPLQSVLDHAA</sequence>
<name>A0A9Q0X9F9_9SAUR</name>
<evidence type="ECO:0000313" key="2">
    <source>
        <dbReference type="EMBL" id="KAJ7307269.1"/>
    </source>
</evidence>
<evidence type="ECO:0000256" key="1">
    <source>
        <dbReference type="SAM" id="MobiDB-lite"/>
    </source>
</evidence>
<dbReference type="InterPro" id="IPR003461">
    <property type="entry name" value="Keratin"/>
</dbReference>
<comment type="caution">
    <text evidence="2">The sequence shown here is derived from an EMBL/GenBank/DDBJ whole genome shotgun (WGS) entry which is preliminary data.</text>
</comment>
<dbReference type="EMBL" id="JAPFRF010000019">
    <property type="protein sequence ID" value="KAJ7307269.1"/>
    <property type="molecule type" value="Genomic_DNA"/>
</dbReference>
<protein>
    <submittedName>
        <fullName evidence="2">Uncharacterized protein</fullName>
    </submittedName>
</protein>
<dbReference type="Proteomes" id="UP001142489">
    <property type="component" value="Unassembled WGS sequence"/>
</dbReference>
<proteinExistence type="predicted"/>
<dbReference type="Pfam" id="PF02422">
    <property type="entry name" value="Keratin"/>
    <property type="match status" value="1"/>
</dbReference>
<feature type="region of interest" description="Disordered" evidence="1">
    <location>
        <begin position="120"/>
        <end position="160"/>
    </location>
</feature>
<dbReference type="AlphaFoldDB" id="A0A9Q0X9F9"/>
<accession>A0A9Q0X9F9</accession>
<organism evidence="2 3">
    <name type="scientific">Phrynocephalus forsythii</name>
    <dbReference type="NCBI Taxonomy" id="171643"/>
    <lineage>
        <taxon>Eukaryota</taxon>
        <taxon>Metazoa</taxon>
        <taxon>Chordata</taxon>
        <taxon>Craniata</taxon>
        <taxon>Vertebrata</taxon>
        <taxon>Euteleostomi</taxon>
        <taxon>Lepidosauria</taxon>
        <taxon>Squamata</taxon>
        <taxon>Bifurcata</taxon>
        <taxon>Unidentata</taxon>
        <taxon>Episquamata</taxon>
        <taxon>Toxicofera</taxon>
        <taxon>Iguania</taxon>
        <taxon>Acrodonta</taxon>
        <taxon>Agamidae</taxon>
        <taxon>Agaminae</taxon>
        <taxon>Phrynocephalus</taxon>
    </lineage>
</organism>
<dbReference type="GO" id="GO:0005882">
    <property type="term" value="C:intermediate filament"/>
    <property type="evidence" value="ECO:0007669"/>
    <property type="project" value="InterPro"/>
</dbReference>
<dbReference type="GO" id="GO:0005200">
    <property type="term" value="F:structural constituent of cytoskeleton"/>
    <property type="evidence" value="ECO:0007669"/>
    <property type="project" value="InterPro"/>
</dbReference>